<evidence type="ECO:0000259" key="2">
    <source>
        <dbReference type="PROSITE" id="PS50911"/>
    </source>
</evidence>
<dbReference type="Gene3D" id="3.90.1720.10">
    <property type="entry name" value="endopeptidase domain like (from Nostoc punctiforme)"/>
    <property type="match status" value="1"/>
</dbReference>
<dbReference type="InterPro" id="IPR038765">
    <property type="entry name" value="Papain-like_cys_pep_sf"/>
</dbReference>
<reference evidence="3 4" key="1">
    <citation type="journal article" date="2016" name="Front. Microbiol.">
        <title>Comprehensive Phylogenetic Analysis of Bovine Non-aureus Staphylococci Species Based on Whole-Genome Sequencing.</title>
        <authorList>
            <person name="Naushad S."/>
            <person name="Barkema H.W."/>
            <person name="Luby C."/>
            <person name="Condas L.A."/>
            <person name="Nobrega D.B."/>
            <person name="Carson D.A."/>
            <person name="De Buck J."/>
        </authorList>
    </citation>
    <scope>NUCLEOTIDE SEQUENCE [LARGE SCALE GENOMIC DNA]</scope>
    <source>
        <strain evidence="3 4">SNUC 1231</strain>
    </source>
</reference>
<dbReference type="EMBL" id="PZFQ01000022">
    <property type="protein sequence ID" value="PTI75403.1"/>
    <property type="molecule type" value="Genomic_DNA"/>
</dbReference>
<dbReference type="RefSeq" id="WP_073504651.1">
    <property type="nucleotide sequence ID" value="NZ_CP018199.1"/>
</dbReference>
<accession>A0A9Q6MV04</accession>
<name>A0A9Q6MV04_9STAP</name>
<dbReference type="Proteomes" id="UP000241960">
    <property type="component" value="Unassembled WGS sequence"/>
</dbReference>
<dbReference type="AlphaFoldDB" id="A0A9Q6MV04"/>
<dbReference type="SUPFAM" id="SSF54001">
    <property type="entry name" value="Cysteine proteinases"/>
    <property type="match status" value="1"/>
</dbReference>
<feature type="signal peptide" evidence="1">
    <location>
        <begin position="1"/>
        <end position="19"/>
    </location>
</feature>
<evidence type="ECO:0000256" key="1">
    <source>
        <dbReference type="SAM" id="SignalP"/>
    </source>
</evidence>
<comment type="caution">
    <text evidence="3">The sequence shown here is derived from an EMBL/GenBank/DDBJ whole genome shotgun (WGS) entry which is preliminary data.</text>
</comment>
<feature type="domain" description="Peptidase C51" evidence="2">
    <location>
        <begin position="27"/>
        <end position="150"/>
    </location>
</feature>
<feature type="chain" id="PRO_5040172708" evidence="1">
    <location>
        <begin position="20"/>
        <end position="157"/>
    </location>
</feature>
<keyword evidence="1" id="KW-0732">Signal</keyword>
<organism evidence="3 4">
    <name type="scientific">Staphylococcus succinus</name>
    <dbReference type="NCBI Taxonomy" id="61015"/>
    <lineage>
        <taxon>Bacteria</taxon>
        <taxon>Bacillati</taxon>
        <taxon>Bacillota</taxon>
        <taxon>Bacilli</taxon>
        <taxon>Bacillales</taxon>
        <taxon>Staphylococcaceae</taxon>
        <taxon>Staphylococcus</taxon>
    </lineage>
</organism>
<sequence length="157" mass="18329">MKRRLTIMLVSSMIITGMATFEGITNRDMTEPDNHFWSFNPMKYNPYTKGQCTNYVFDKIRAHGKQIGVSWNDAKYWSSHAQKDGYRVNSIPKVGSIMQSSKGKYGHVAYIEKKYKDGSIGVSEMNYHKPYEITKRTIFQNEIKDYKYIHPKNNSHI</sequence>
<dbReference type="Pfam" id="PF05257">
    <property type="entry name" value="CHAP"/>
    <property type="match status" value="1"/>
</dbReference>
<dbReference type="InterPro" id="IPR007921">
    <property type="entry name" value="CHAP_dom"/>
</dbReference>
<gene>
    <name evidence="3" type="ORF">BU058_07780</name>
</gene>
<evidence type="ECO:0000313" key="4">
    <source>
        <dbReference type="Proteomes" id="UP000241960"/>
    </source>
</evidence>
<proteinExistence type="predicted"/>
<evidence type="ECO:0000313" key="3">
    <source>
        <dbReference type="EMBL" id="PTI75403.1"/>
    </source>
</evidence>
<dbReference type="PROSITE" id="PS50911">
    <property type="entry name" value="CHAP"/>
    <property type="match status" value="1"/>
</dbReference>
<protein>
    <submittedName>
        <fullName evidence="3">CHAP domain-containing protein</fullName>
    </submittedName>
</protein>